<dbReference type="AlphaFoldDB" id="A0A3N1ZR48"/>
<feature type="region of interest" description="Disordered" evidence="1">
    <location>
        <begin position="177"/>
        <end position="202"/>
    </location>
</feature>
<organism evidence="2 3">
    <name type="scientific">Luteococcus japonicus</name>
    <dbReference type="NCBI Taxonomy" id="33984"/>
    <lineage>
        <taxon>Bacteria</taxon>
        <taxon>Bacillati</taxon>
        <taxon>Actinomycetota</taxon>
        <taxon>Actinomycetes</taxon>
        <taxon>Propionibacteriales</taxon>
        <taxon>Propionibacteriaceae</taxon>
        <taxon>Luteococcus</taxon>
    </lineage>
</organism>
<sequence length="221" mass="24107">MLVGACSFLIYAIVVLLRGKRVFGAGNQPGARLSLGAVSRDWLLVGPFVGASCVLLFHRDEVGNSALPWDGPHGMALLMPFIASVMLAQESLIWHLGRSPEAARRLGSRVVRLERLSQTFCVATFGMGDVAGERGWRRWLILSLTIAGVAVLAFRAASDSPKRMSPEMREFFEGAIRARPPPDHARGGHAPRLPRSLQGQRRRASPAAAFWQGRLDLTCPT</sequence>
<evidence type="ECO:0000313" key="3">
    <source>
        <dbReference type="Proteomes" id="UP000275749"/>
    </source>
</evidence>
<reference evidence="2 3" key="1">
    <citation type="submission" date="2018-11" db="EMBL/GenBank/DDBJ databases">
        <title>Sequencing the genomes of 1000 actinobacteria strains.</title>
        <authorList>
            <person name="Klenk H.-P."/>
        </authorList>
    </citation>
    <scope>NUCLEOTIDE SEQUENCE [LARGE SCALE GENOMIC DNA]</scope>
    <source>
        <strain evidence="2 3">DSM 10546</strain>
    </source>
</reference>
<name>A0A3N1ZR48_9ACTN</name>
<dbReference type="EMBL" id="RKHG01000001">
    <property type="protein sequence ID" value="ROR53168.1"/>
    <property type="molecule type" value="Genomic_DNA"/>
</dbReference>
<proteinExistence type="predicted"/>
<evidence type="ECO:0000313" key="2">
    <source>
        <dbReference type="EMBL" id="ROR53168.1"/>
    </source>
</evidence>
<evidence type="ECO:0000256" key="1">
    <source>
        <dbReference type="SAM" id="MobiDB-lite"/>
    </source>
</evidence>
<comment type="caution">
    <text evidence="2">The sequence shown here is derived from an EMBL/GenBank/DDBJ whole genome shotgun (WGS) entry which is preliminary data.</text>
</comment>
<protein>
    <submittedName>
        <fullName evidence="2">Uncharacterized protein</fullName>
    </submittedName>
</protein>
<accession>A0A3N1ZR48</accession>
<gene>
    <name evidence="2" type="ORF">EDD41_0295</name>
</gene>
<dbReference type="Proteomes" id="UP000275749">
    <property type="component" value="Unassembled WGS sequence"/>
</dbReference>